<dbReference type="KEGG" id="crq:GCK72_000607"/>
<comment type="caution">
    <text evidence="4">The sequence shown here is derived from an EMBL/GenBank/DDBJ whole genome shotgun (WGS) entry which is preliminary data.</text>
</comment>
<dbReference type="PROSITE" id="PS50015">
    <property type="entry name" value="SAP_B"/>
    <property type="match status" value="1"/>
</dbReference>
<dbReference type="GeneID" id="9821161"/>
<dbReference type="AlphaFoldDB" id="A0A6A5HQB2"/>
<name>A0A6A5HQB2_CAERE</name>
<evidence type="ECO:0000256" key="1">
    <source>
        <dbReference type="ARBA" id="ARBA00023157"/>
    </source>
</evidence>
<dbReference type="SUPFAM" id="SSF47862">
    <property type="entry name" value="Saposin"/>
    <property type="match status" value="1"/>
</dbReference>
<dbReference type="Proteomes" id="UP000483820">
    <property type="component" value="Chromosome I"/>
</dbReference>
<dbReference type="RefSeq" id="XP_003109334.2">
    <property type="nucleotide sequence ID" value="XM_003109286.2"/>
</dbReference>
<dbReference type="InterPro" id="IPR008139">
    <property type="entry name" value="SaposinB_dom"/>
</dbReference>
<dbReference type="CTD" id="9821161"/>
<dbReference type="EMBL" id="WUAV01000001">
    <property type="protein sequence ID" value="KAF1768794.1"/>
    <property type="molecule type" value="Genomic_DNA"/>
</dbReference>
<gene>
    <name evidence="4" type="ORF">GCK72_000607</name>
</gene>
<organism evidence="4 5">
    <name type="scientific">Caenorhabditis remanei</name>
    <name type="common">Caenorhabditis vulgaris</name>
    <dbReference type="NCBI Taxonomy" id="31234"/>
    <lineage>
        <taxon>Eukaryota</taxon>
        <taxon>Metazoa</taxon>
        <taxon>Ecdysozoa</taxon>
        <taxon>Nematoda</taxon>
        <taxon>Chromadorea</taxon>
        <taxon>Rhabditida</taxon>
        <taxon>Rhabditina</taxon>
        <taxon>Rhabditomorpha</taxon>
        <taxon>Rhabditoidea</taxon>
        <taxon>Rhabditidae</taxon>
        <taxon>Peloderinae</taxon>
        <taxon>Caenorhabditis</taxon>
    </lineage>
</organism>
<reference evidence="4 5" key="1">
    <citation type="submission" date="2019-12" db="EMBL/GenBank/DDBJ databases">
        <title>Chromosome-level assembly of the Caenorhabditis remanei genome.</title>
        <authorList>
            <person name="Teterina A.A."/>
            <person name="Willis J.H."/>
            <person name="Phillips P.C."/>
        </authorList>
    </citation>
    <scope>NUCLEOTIDE SEQUENCE [LARGE SCALE GENOMIC DNA]</scope>
    <source>
        <strain evidence="4 5">PX506</strain>
        <tissue evidence="4">Whole organism</tissue>
    </source>
</reference>
<evidence type="ECO:0000256" key="2">
    <source>
        <dbReference type="SAM" id="SignalP"/>
    </source>
</evidence>
<evidence type="ECO:0000313" key="5">
    <source>
        <dbReference type="Proteomes" id="UP000483820"/>
    </source>
</evidence>
<evidence type="ECO:0000259" key="3">
    <source>
        <dbReference type="PROSITE" id="PS50015"/>
    </source>
</evidence>
<keyword evidence="1" id="KW-1015">Disulfide bond</keyword>
<feature type="domain" description="Saposin B-type" evidence="3">
    <location>
        <begin position="31"/>
        <end position="112"/>
    </location>
</feature>
<sequence length="112" mass="12697">MKCLILVSAIFVLIFARSVPTFPSPTIDVLIGPNCHMCEVILNNVRYEYHNNFTGVTPDQLRKSLYVQCDLNLNGFTDEECHRIADNDSADILQQLQAGTSSYRICQRELLC</sequence>
<dbReference type="InterPro" id="IPR011001">
    <property type="entry name" value="Saposin-like"/>
</dbReference>
<accession>A0A6A5HQB2</accession>
<feature type="signal peptide" evidence="2">
    <location>
        <begin position="1"/>
        <end position="16"/>
    </location>
</feature>
<keyword evidence="2" id="KW-0732">Signal</keyword>
<feature type="chain" id="PRO_5025530577" description="Saposin B-type domain-containing protein" evidence="2">
    <location>
        <begin position="17"/>
        <end position="112"/>
    </location>
</feature>
<evidence type="ECO:0000313" key="4">
    <source>
        <dbReference type="EMBL" id="KAF1768794.1"/>
    </source>
</evidence>
<dbReference type="Gene3D" id="1.10.225.10">
    <property type="entry name" value="Saposin-like"/>
    <property type="match status" value="1"/>
</dbReference>
<proteinExistence type="predicted"/>
<protein>
    <recommendedName>
        <fullName evidence="3">Saposin B-type domain-containing protein</fullName>
    </recommendedName>
</protein>